<dbReference type="PANTHER" id="PTHR28147">
    <property type="entry name" value="N-GLYCOSYLATION PROTEIN EOS1"/>
    <property type="match status" value="1"/>
</dbReference>
<dbReference type="EMBL" id="NBSH01000003">
    <property type="protein sequence ID" value="ORX39101.1"/>
    <property type="molecule type" value="Genomic_DNA"/>
</dbReference>
<feature type="compositionally biased region" description="Polar residues" evidence="1">
    <location>
        <begin position="13"/>
        <end position="22"/>
    </location>
</feature>
<evidence type="ECO:0000313" key="3">
    <source>
        <dbReference type="Proteomes" id="UP000193218"/>
    </source>
</evidence>
<comment type="caution">
    <text evidence="2">The sequence shown here is derived from an EMBL/GenBank/DDBJ whole genome shotgun (WGS) entry which is preliminary data.</text>
</comment>
<name>A0A1Y1UM27_9TREE</name>
<reference evidence="2 3" key="1">
    <citation type="submission" date="2017-03" db="EMBL/GenBank/DDBJ databases">
        <title>Widespread Adenine N6-methylation of Active Genes in Fungi.</title>
        <authorList>
            <consortium name="DOE Joint Genome Institute"/>
            <person name="Mondo S.J."/>
            <person name="Dannebaum R.O."/>
            <person name="Kuo R.C."/>
            <person name="Louie K.B."/>
            <person name="Bewick A.J."/>
            <person name="Labutti K."/>
            <person name="Haridas S."/>
            <person name="Kuo A."/>
            <person name="Salamov A."/>
            <person name="Ahrendt S.R."/>
            <person name="Lau R."/>
            <person name="Bowen B.P."/>
            <person name="Lipzen A."/>
            <person name="Sullivan W."/>
            <person name="Andreopoulos W.B."/>
            <person name="Clum A."/>
            <person name="Lindquist E."/>
            <person name="Daum C."/>
            <person name="Northen T.R."/>
            <person name="Ramamoorthy G."/>
            <person name="Schmitz R.J."/>
            <person name="Gryganskyi A."/>
            <person name="Culley D."/>
            <person name="Magnuson J."/>
            <person name="James T.Y."/>
            <person name="O'Malley M.A."/>
            <person name="Stajich J.E."/>
            <person name="Spatafora J.W."/>
            <person name="Visel A."/>
            <person name="Grigoriev I.V."/>
        </authorList>
    </citation>
    <scope>NUCLEOTIDE SEQUENCE [LARGE SCALE GENOMIC DNA]</scope>
    <source>
        <strain evidence="2 3">NRRL Y-17943</strain>
    </source>
</reference>
<dbReference type="Proteomes" id="UP000193218">
    <property type="component" value="Unassembled WGS sequence"/>
</dbReference>
<gene>
    <name evidence="2" type="ORF">BD324DRAFT_618519</name>
</gene>
<feature type="compositionally biased region" description="Polar residues" evidence="1">
    <location>
        <begin position="284"/>
        <end position="293"/>
    </location>
</feature>
<accession>A0A1Y1UM27</accession>
<dbReference type="InterPro" id="IPR021100">
    <property type="entry name" value="N-glycosylation_EOS1"/>
</dbReference>
<dbReference type="PANTHER" id="PTHR28147:SF1">
    <property type="entry name" value="N-GLYCOSYLATION PROTEIN EOS1"/>
    <property type="match status" value="1"/>
</dbReference>
<proteinExistence type="predicted"/>
<sequence>MSASYFELDFNPSFDTLHQGQHSGIARPRPSPLPLGAPSSISPSISPTFSSRSAPTSPLSRPRLPPGLTPLSQISPLYLQSQPQINAEGSSSYTSAFYTRHPSRPVQGGSTSPQIVNVQSARTNGSTNPLRRTLSGKTVANAKAGPSTFRSRGRSRRSQNGISSSSETETEVDSDSTFVPGRRTNSRHKQSLSQPDLVALRSRLEGWAGDVARGQNPGGDKRSHVIKKRATPPASPNPAASYFGTFGSTSPLTRSHASLASLQKTPSPHPSPPLLTPMTPVMSAASSEASTPMTVGRTMPTGGVTGSEDADDDTASGTDSPSSESLSFTSRKSRLRHRMPERSKSGLGLSFEASPEITLRDVPEHIPAIIERTFSDSSLLSLRLLAVFPSLWGICVLIDALFSAVLWVDVWPWGVDLSREALERLMAGSISEDGASRRVNRGDIVLSMAWALCTAHFCFELTTGLTHRWRSYYPLLSTLLRLLSLQCLCWPATYLTLWVLGARRPLLAWVVIGVTTGWSRTIQMWVTSNVMTGETTPKTKPRSPNLPPEDLDWIERFTWDRKWDWDAVAREVGWKIGGLLLITAAWLFWGFETGRYIEV</sequence>
<protein>
    <submittedName>
        <fullName evidence="2">N-glycosylation protein-domain-containing protein</fullName>
    </submittedName>
</protein>
<dbReference type="GO" id="GO:0005789">
    <property type="term" value="C:endoplasmic reticulum membrane"/>
    <property type="evidence" value="ECO:0007669"/>
    <property type="project" value="InterPro"/>
</dbReference>
<feature type="region of interest" description="Disordered" evidence="1">
    <location>
        <begin position="1"/>
        <end position="347"/>
    </location>
</feature>
<dbReference type="RefSeq" id="XP_021872964.1">
    <property type="nucleotide sequence ID" value="XM_022015039.1"/>
</dbReference>
<organism evidence="2 3">
    <name type="scientific">Kockovaella imperatae</name>
    <dbReference type="NCBI Taxonomy" id="4999"/>
    <lineage>
        <taxon>Eukaryota</taxon>
        <taxon>Fungi</taxon>
        <taxon>Dikarya</taxon>
        <taxon>Basidiomycota</taxon>
        <taxon>Agaricomycotina</taxon>
        <taxon>Tremellomycetes</taxon>
        <taxon>Tremellales</taxon>
        <taxon>Cuniculitremaceae</taxon>
        <taxon>Kockovaella</taxon>
    </lineage>
</organism>
<evidence type="ECO:0000256" key="1">
    <source>
        <dbReference type="SAM" id="MobiDB-lite"/>
    </source>
</evidence>
<dbReference type="GO" id="GO:0034599">
    <property type="term" value="P:cellular response to oxidative stress"/>
    <property type="evidence" value="ECO:0007669"/>
    <property type="project" value="InterPro"/>
</dbReference>
<feature type="compositionally biased region" description="Low complexity" evidence="1">
    <location>
        <begin position="158"/>
        <end position="167"/>
    </location>
</feature>
<dbReference type="InParanoid" id="A0A1Y1UM27"/>
<dbReference type="GeneID" id="33556847"/>
<dbReference type="STRING" id="4999.A0A1Y1UM27"/>
<dbReference type="GO" id="GO:0006487">
    <property type="term" value="P:protein N-linked glycosylation"/>
    <property type="evidence" value="ECO:0007669"/>
    <property type="project" value="TreeGrafter"/>
</dbReference>
<dbReference type="AlphaFoldDB" id="A0A1Y1UM27"/>
<feature type="compositionally biased region" description="Low complexity" evidence="1">
    <location>
        <begin position="36"/>
        <end position="62"/>
    </location>
</feature>
<feature type="compositionally biased region" description="Polar residues" evidence="1">
    <location>
        <begin position="108"/>
        <end position="138"/>
    </location>
</feature>
<dbReference type="OrthoDB" id="2139606at2759"/>
<dbReference type="Pfam" id="PF12326">
    <property type="entry name" value="EOS1"/>
    <property type="match status" value="1"/>
</dbReference>
<feature type="compositionally biased region" description="Polar residues" evidence="1">
    <location>
        <begin position="73"/>
        <end position="97"/>
    </location>
</feature>
<keyword evidence="3" id="KW-1185">Reference proteome</keyword>
<evidence type="ECO:0000313" key="2">
    <source>
        <dbReference type="EMBL" id="ORX39101.1"/>
    </source>
</evidence>
<feature type="compositionally biased region" description="Polar residues" evidence="1">
    <location>
        <begin position="246"/>
        <end position="264"/>
    </location>
</feature>